<dbReference type="InterPro" id="IPR036397">
    <property type="entry name" value="RNaseH_sf"/>
</dbReference>
<dbReference type="Pfam" id="PF07727">
    <property type="entry name" value="RVT_2"/>
    <property type="match status" value="1"/>
</dbReference>
<evidence type="ECO:0000313" key="4">
    <source>
        <dbReference type="Proteomes" id="UP001157418"/>
    </source>
</evidence>
<feature type="compositionally biased region" description="Polar residues" evidence="1">
    <location>
        <begin position="46"/>
        <end position="59"/>
    </location>
</feature>
<feature type="domain" description="Reverse transcriptase Ty1/copia-type" evidence="2">
    <location>
        <begin position="83"/>
        <end position="192"/>
    </location>
</feature>
<keyword evidence="4" id="KW-1185">Reference proteome</keyword>
<dbReference type="InterPro" id="IPR013103">
    <property type="entry name" value="RVT_2"/>
</dbReference>
<dbReference type="Proteomes" id="UP001157418">
    <property type="component" value="Unassembled WGS sequence"/>
</dbReference>
<sequence>MLPISESISPSIPTVTENIILEPIQISEPVQREEPSLHVYSRRPRVTQQNQPSEPTSDPLQELQKEKSKVDDLDAPIAIRKGKVMKNFGYRQGQADHTLFVKESKNKKRCFLIVYVDDIIITGDDVDEINNLKRLLQSEFKVKDLGKLQYFLGIEIARSKDGIFISQRKYILELLQETAKLGCRPATTPIEKNWKEKLTEEDPPTNRERYQRIVGKLIYLSLTRPDIAYSVSQVSQFMHAPTIRHQNAVDQILRYLKGTPGKGMLYKKTKNRKIEEFTDAHWSNSKSTTGYCNKFWGNVVTWRSKKQSLVSRSSTEAEYRAIAQGICELIWLDRLLIELKIDVNGQLHLYSDSQPAIANVHNSIQHHRMKHVRIDRNFIKSKIESGKIKLSYAPSTDQEADILTKALLRISFESNVSKLGMIYIHSPT</sequence>
<dbReference type="PANTHER" id="PTHR11439:SF467">
    <property type="entry name" value="INTEGRASE CATALYTIC DOMAIN-CONTAINING PROTEIN"/>
    <property type="match status" value="1"/>
</dbReference>
<accession>A0AAU9MLC3</accession>
<dbReference type="EMBL" id="CAKMRJ010002223">
    <property type="protein sequence ID" value="CAH1427297.1"/>
    <property type="molecule type" value="Genomic_DNA"/>
</dbReference>
<evidence type="ECO:0000313" key="3">
    <source>
        <dbReference type="EMBL" id="CAH1427297.1"/>
    </source>
</evidence>
<dbReference type="SUPFAM" id="SSF56672">
    <property type="entry name" value="DNA/RNA polymerases"/>
    <property type="match status" value="1"/>
</dbReference>
<protein>
    <recommendedName>
        <fullName evidence="2">Reverse transcriptase Ty1/copia-type domain-containing protein</fullName>
    </recommendedName>
</protein>
<dbReference type="Gene3D" id="3.30.420.10">
    <property type="entry name" value="Ribonuclease H-like superfamily/Ribonuclease H"/>
    <property type="match status" value="1"/>
</dbReference>
<proteinExistence type="predicted"/>
<dbReference type="PANTHER" id="PTHR11439">
    <property type="entry name" value="GAG-POL-RELATED RETROTRANSPOSON"/>
    <property type="match status" value="1"/>
</dbReference>
<organism evidence="3 4">
    <name type="scientific">Lactuca virosa</name>
    <dbReference type="NCBI Taxonomy" id="75947"/>
    <lineage>
        <taxon>Eukaryota</taxon>
        <taxon>Viridiplantae</taxon>
        <taxon>Streptophyta</taxon>
        <taxon>Embryophyta</taxon>
        <taxon>Tracheophyta</taxon>
        <taxon>Spermatophyta</taxon>
        <taxon>Magnoliopsida</taxon>
        <taxon>eudicotyledons</taxon>
        <taxon>Gunneridae</taxon>
        <taxon>Pentapetalae</taxon>
        <taxon>asterids</taxon>
        <taxon>campanulids</taxon>
        <taxon>Asterales</taxon>
        <taxon>Asteraceae</taxon>
        <taxon>Cichorioideae</taxon>
        <taxon>Cichorieae</taxon>
        <taxon>Lactucinae</taxon>
        <taxon>Lactuca</taxon>
    </lineage>
</organism>
<dbReference type="CDD" id="cd09272">
    <property type="entry name" value="RNase_HI_RT_Ty1"/>
    <property type="match status" value="1"/>
</dbReference>
<feature type="region of interest" description="Disordered" evidence="1">
    <location>
        <begin position="30"/>
        <end position="69"/>
    </location>
</feature>
<evidence type="ECO:0000259" key="2">
    <source>
        <dbReference type="Pfam" id="PF07727"/>
    </source>
</evidence>
<dbReference type="GO" id="GO:0003676">
    <property type="term" value="F:nucleic acid binding"/>
    <property type="evidence" value="ECO:0007669"/>
    <property type="project" value="InterPro"/>
</dbReference>
<dbReference type="InterPro" id="IPR043502">
    <property type="entry name" value="DNA/RNA_pol_sf"/>
</dbReference>
<evidence type="ECO:0000256" key="1">
    <source>
        <dbReference type="SAM" id="MobiDB-lite"/>
    </source>
</evidence>
<comment type="caution">
    <text evidence="3">The sequence shown here is derived from an EMBL/GenBank/DDBJ whole genome shotgun (WGS) entry which is preliminary data.</text>
</comment>
<gene>
    <name evidence="3" type="ORF">LVIROSA_LOCUS14318</name>
</gene>
<name>A0AAU9MLC3_9ASTR</name>
<dbReference type="AlphaFoldDB" id="A0AAU9MLC3"/>
<reference evidence="3 4" key="1">
    <citation type="submission" date="2022-01" db="EMBL/GenBank/DDBJ databases">
        <authorList>
            <person name="Xiong W."/>
            <person name="Schranz E."/>
        </authorList>
    </citation>
    <scope>NUCLEOTIDE SEQUENCE [LARGE SCALE GENOMIC DNA]</scope>
</reference>